<dbReference type="STRING" id="1797516.A3D26_00175"/>
<dbReference type="SUPFAM" id="SSF88723">
    <property type="entry name" value="PIN domain-like"/>
    <property type="match status" value="1"/>
</dbReference>
<dbReference type="InterPro" id="IPR029060">
    <property type="entry name" value="PIN-like_dom_sf"/>
</dbReference>
<reference evidence="2 3" key="1">
    <citation type="journal article" date="2016" name="Nat. Commun.">
        <title>Thousands of microbial genomes shed light on interconnected biogeochemical processes in an aquifer system.</title>
        <authorList>
            <person name="Anantharaman K."/>
            <person name="Brown C.T."/>
            <person name="Hug L.A."/>
            <person name="Sharon I."/>
            <person name="Castelle C.J."/>
            <person name="Probst A.J."/>
            <person name="Thomas B.C."/>
            <person name="Singh A."/>
            <person name="Wilkins M.J."/>
            <person name="Karaoz U."/>
            <person name="Brodie E.L."/>
            <person name="Williams K.H."/>
            <person name="Hubbard S.S."/>
            <person name="Banfield J.F."/>
        </authorList>
    </citation>
    <scope>NUCLEOTIDE SEQUENCE [LARGE SCALE GENOMIC DNA]</scope>
</reference>
<gene>
    <name evidence="2" type="ORF">A3D26_00175</name>
</gene>
<proteinExistence type="predicted"/>
<evidence type="ECO:0000313" key="3">
    <source>
        <dbReference type="Proteomes" id="UP000178319"/>
    </source>
</evidence>
<sequence>MILLDTQALIWWIGVPRNLTTRTKNLIKKEAKNKILISSISVWEICLLVKKDKLDLSMGVETWIKNIESFPYFEFIPVTNSIAAQSVNLPELMHKDPADRIVIATAREYRATIITSDEKILNYPHVQSRW</sequence>
<organism evidence="2 3">
    <name type="scientific">Candidatus Blackburnbacteria bacterium RIFCSPHIGHO2_02_FULL_44_20</name>
    <dbReference type="NCBI Taxonomy" id="1797516"/>
    <lineage>
        <taxon>Bacteria</taxon>
        <taxon>Candidatus Blackburniibacteriota</taxon>
    </lineage>
</organism>
<protein>
    <recommendedName>
        <fullName evidence="1">PIN domain-containing protein</fullName>
    </recommendedName>
</protein>
<comment type="caution">
    <text evidence="2">The sequence shown here is derived from an EMBL/GenBank/DDBJ whole genome shotgun (WGS) entry which is preliminary data.</text>
</comment>
<dbReference type="AlphaFoldDB" id="A0A1G1V5B7"/>
<evidence type="ECO:0000313" key="2">
    <source>
        <dbReference type="EMBL" id="OGY10502.1"/>
    </source>
</evidence>
<dbReference type="InterPro" id="IPR041705">
    <property type="entry name" value="PIN_Sll0205"/>
</dbReference>
<dbReference type="Pfam" id="PF01850">
    <property type="entry name" value="PIN"/>
    <property type="match status" value="1"/>
</dbReference>
<dbReference type="CDD" id="cd09872">
    <property type="entry name" value="PIN_Sll0205-like"/>
    <property type="match status" value="1"/>
</dbReference>
<evidence type="ECO:0000259" key="1">
    <source>
        <dbReference type="Pfam" id="PF01850"/>
    </source>
</evidence>
<dbReference type="InterPro" id="IPR052919">
    <property type="entry name" value="TA_system_RNase"/>
</dbReference>
<dbReference type="PANTHER" id="PTHR36173">
    <property type="entry name" value="RIBONUCLEASE VAPC16-RELATED"/>
    <property type="match status" value="1"/>
</dbReference>
<accession>A0A1G1V5B7</accession>
<dbReference type="Proteomes" id="UP000178319">
    <property type="component" value="Unassembled WGS sequence"/>
</dbReference>
<dbReference type="InterPro" id="IPR002716">
    <property type="entry name" value="PIN_dom"/>
</dbReference>
<feature type="domain" description="PIN" evidence="1">
    <location>
        <begin position="2"/>
        <end position="123"/>
    </location>
</feature>
<dbReference type="EMBL" id="MHBZ01000033">
    <property type="protein sequence ID" value="OGY10502.1"/>
    <property type="molecule type" value="Genomic_DNA"/>
</dbReference>
<dbReference type="Gene3D" id="3.40.50.1010">
    <property type="entry name" value="5'-nuclease"/>
    <property type="match status" value="1"/>
</dbReference>
<dbReference type="PANTHER" id="PTHR36173:SF1">
    <property type="entry name" value="RIBONUCLEASE VAPC22"/>
    <property type="match status" value="1"/>
</dbReference>
<name>A0A1G1V5B7_9BACT</name>